<feature type="compositionally biased region" description="Polar residues" evidence="1">
    <location>
        <begin position="283"/>
        <end position="297"/>
    </location>
</feature>
<sequence>MLLVRRIADPLPRWLSAHQTSRLSPRWEHAVCERLDQDYRNAARPVRGRVPTGTASVLLADESELIACLALALARGELAAHWCWPLALNRYAAGGRARLEGLLVANARLVPAVIAQLVLWEQCSPVLSCLQDDMLDDLVRALSREHALDIDVAPEQAAEVPEDAGAAASPARLSRADPSPSPWRKWLDPVQNDQLGLDQLGLKAELFVGLALMLHHQPAQARSPLFRAQLRSWFRDRAASAAPHAEDEAAALEEVSGPSRSSRSVAGQLPEGAPRKALAGSGSPASEQVSADTSAAPTVSVGRWTRTPAGPDRAEAKLEPARASRSTARHRLTRDQSTALELPASLATATEQSNGPLSDGVAAQVSNAVDSESPVDSSSDSMLESPDDWAGDWPDDRAVSGVATRLGGALYLINLMRHLGLPECFEPSWGLGRDLGPWGLLELITRALLGEDHDAHASDPLWRVLAELDSRAPGDWPGEAVAANDVYRIPDHWIDEPPEHLYWGTADRCLRLWADRGFLIADIPRGAQPAIEQAITEARRYPELPVPTSAPFDSAPAARLHQALHEVLGPAMAFWLRSVIPYIRWRLDQAAPAALDPLGDLLLVSGRLYVTRAHVDLVTSLECISLPARLAGLDRDPGWAGDWGRVVSFHFQ</sequence>
<reference evidence="2" key="1">
    <citation type="submission" date="2017-08" db="EMBL/GenBank/DDBJ databases">
        <authorList>
            <person name="Imhoff J.F."/>
            <person name="Rahn T."/>
            <person name="Kuenzel S."/>
            <person name="Neulinger S.C."/>
        </authorList>
    </citation>
    <scope>NUCLEOTIDE SEQUENCE</scope>
    <source>
        <strain evidence="2">DSM 11080</strain>
    </source>
</reference>
<dbReference type="AlphaFoldDB" id="A0AAJ0U3Q7"/>
<organism evidence="2 3">
    <name type="scientific">Halochromatium glycolicum</name>
    <dbReference type="NCBI Taxonomy" id="85075"/>
    <lineage>
        <taxon>Bacteria</taxon>
        <taxon>Pseudomonadati</taxon>
        <taxon>Pseudomonadota</taxon>
        <taxon>Gammaproteobacteria</taxon>
        <taxon>Chromatiales</taxon>
        <taxon>Chromatiaceae</taxon>
        <taxon>Halochromatium</taxon>
    </lineage>
</organism>
<evidence type="ECO:0000313" key="2">
    <source>
        <dbReference type="EMBL" id="MBK1704714.1"/>
    </source>
</evidence>
<keyword evidence="3" id="KW-1185">Reference proteome</keyword>
<name>A0AAJ0U3Q7_9GAMM</name>
<feature type="compositionally biased region" description="Basic and acidic residues" evidence="1">
    <location>
        <begin position="312"/>
        <end position="322"/>
    </location>
</feature>
<feature type="region of interest" description="Disordered" evidence="1">
    <location>
        <begin position="367"/>
        <end position="392"/>
    </location>
</feature>
<accession>A0AAJ0U3Q7</accession>
<evidence type="ECO:0000256" key="1">
    <source>
        <dbReference type="SAM" id="MobiDB-lite"/>
    </source>
</evidence>
<feature type="region of interest" description="Disordered" evidence="1">
    <location>
        <begin position="153"/>
        <end position="187"/>
    </location>
</feature>
<dbReference type="Proteomes" id="UP001296776">
    <property type="component" value="Unassembled WGS sequence"/>
</dbReference>
<dbReference type="EMBL" id="NRSJ01000013">
    <property type="protein sequence ID" value="MBK1704714.1"/>
    <property type="molecule type" value="Genomic_DNA"/>
</dbReference>
<proteinExistence type="predicted"/>
<evidence type="ECO:0000313" key="3">
    <source>
        <dbReference type="Proteomes" id="UP001296776"/>
    </source>
</evidence>
<protein>
    <submittedName>
        <fullName evidence="2">Uncharacterized protein</fullName>
    </submittedName>
</protein>
<feature type="compositionally biased region" description="Low complexity" evidence="1">
    <location>
        <begin position="369"/>
        <end position="384"/>
    </location>
</feature>
<gene>
    <name evidence="2" type="ORF">CKO40_09230</name>
</gene>
<comment type="caution">
    <text evidence="2">The sequence shown here is derived from an EMBL/GenBank/DDBJ whole genome shotgun (WGS) entry which is preliminary data.</text>
</comment>
<feature type="region of interest" description="Disordered" evidence="1">
    <location>
        <begin position="244"/>
        <end position="341"/>
    </location>
</feature>
<feature type="compositionally biased region" description="Low complexity" evidence="1">
    <location>
        <begin position="157"/>
        <end position="168"/>
    </location>
</feature>
<reference evidence="2" key="2">
    <citation type="journal article" date="2020" name="Microorganisms">
        <title>Osmotic Adaptation and Compatible Solute Biosynthesis of Phototrophic Bacteria as Revealed from Genome Analyses.</title>
        <authorList>
            <person name="Imhoff J.F."/>
            <person name="Rahn T."/>
            <person name="Kunzel S."/>
            <person name="Keller A."/>
            <person name="Neulinger S.C."/>
        </authorList>
    </citation>
    <scope>NUCLEOTIDE SEQUENCE</scope>
    <source>
        <strain evidence="2">DSM 11080</strain>
    </source>
</reference>